<evidence type="ECO:0000313" key="2">
    <source>
        <dbReference type="Proteomes" id="UP000234323"/>
    </source>
</evidence>
<accession>A0A2I1H403</accession>
<keyword evidence="2" id="KW-1185">Reference proteome</keyword>
<dbReference type="AlphaFoldDB" id="A0A2I1H403"/>
<sequence length="108" mass="12808">MECIGRQKCYCPIIKKFLKKNTYIENIDNFDEENSTKDEVKWADVEIKYNADKLFQILRKNMKSLKSSKHPLWKDLNNKNKNVNDQSDIKLDVKSIADQIENKLKNEV</sequence>
<comment type="caution">
    <text evidence="1">The sequence shown here is derived from an EMBL/GenBank/DDBJ whole genome shotgun (WGS) entry which is preliminary data.</text>
</comment>
<organism evidence="1 2">
    <name type="scientific">Rhizophagus irregularis</name>
    <dbReference type="NCBI Taxonomy" id="588596"/>
    <lineage>
        <taxon>Eukaryota</taxon>
        <taxon>Fungi</taxon>
        <taxon>Fungi incertae sedis</taxon>
        <taxon>Mucoromycota</taxon>
        <taxon>Glomeromycotina</taxon>
        <taxon>Glomeromycetes</taxon>
        <taxon>Glomerales</taxon>
        <taxon>Glomeraceae</taxon>
        <taxon>Rhizophagus</taxon>
    </lineage>
</organism>
<dbReference type="EMBL" id="LLXI01001424">
    <property type="protein sequence ID" value="PKY53591.1"/>
    <property type="molecule type" value="Genomic_DNA"/>
</dbReference>
<name>A0A2I1H403_9GLOM</name>
<reference evidence="1 2" key="1">
    <citation type="submission" date="2015-10" db="EMBL/GenBank/DDBJ databases">
        <title>Genome analyses suggest a sexual origin of heterokaryosis in a supposedly ancient asexual fungus.</title>
        <authorList>
            <person name="Ropars J."/>
            <person name="Sedzielewska K."/>
            <person name="Noel J."/>
            <person name="Charron P."/>
            <person name="Farinelli L."/>
            <person name="Marton T."/>
            <person name="Kruger M."/>
            <person name="Pelin A."/>
            <person name="Brachmann A."/>
            <person name="Corradi N."/>
        </authorList>
    </citation>
    <scope>NUCLEOTIDE SEQUENCE [LARGE SCALE GENOMIC DNA]</scope>
    <source>
        <strain evidence="1 2">A4</strain>
    </source>
</reference>
<proteinExistence type="predicted"/>
<dbReference type="Proteomes" id="UP000234323">
    <property type="component" value="Unassembled WGS sequence"/>
</dbReference>
<gene>
    <name evidence="1" type="ORF">RhiirA4_471915</name>
</gene>
<protein>
    <submittedName>
        <fullName evidence="1">Uncharacterized protein</fullName>
    </submittedName>
</protein>
<evidence type="ECO:0000313" key="1">
    <source>
        <dbReference type="EMBL" id="PKY53591.1"/>
    </source>
</evidence>